<gene>
    <name evidence="2" type="ORF">MOV92_01045</name>
</gene>
<dbReference type="EMBL" id="CP093547">
    <property type="protein sequence ID" value="UNP29902.1"/>
    <property type="molecule type" value="Genomic_DNA"/>
</dbReference>
<dbReference type="RefSeq" id="WP_057941214.1">
    <property type="nucleotide sequence ID" value="NZ_CP011131.1"/>
</dbReference>
<sequence>MKRYPLHTLLQLRAHRVETARMVVLERQRQVQERRDACTAIEGEITSLQQERADQRLRLLDPPPPGVSWPMAMSQRESHIDHLAELAVAARQRLADAQGKLREAEAALDESRKAFFRAKARLDALEKRKDVWRKEQNAITQRREEALSADLLLAARQNSSNNGTF</sequence>
<proteinExistence type="predicted"/>
<dbReference type="InterPro" id="IPR053716">
    <property type="entry name" value="Flag_assembly_chemotaxis_eff"/>
</dbReference>
<evidence type="ECO:0000313" key="3">
    <source>
        <dbReference type="Proteomes" id="UP000829194"/>
    </source>
</evidence>
<feature type="coiled-coil region" evidence="1">
    <location>
        <begin position="87"/>
        <end position="142"/>
    </location>
</feature>
<evidence type="ECO:0008006" key="4">
    <source>
        <dbReference type="Google" id="ProtNLM"/>
    </source>
</evidence>
<evidence type="ECO:0000256" key="1">
    <source>
        <dbReference type="SAM" id="Coils"/>
    </source>
</evidence>
<dbReference type="Proteomes" id="UP000829194">
    <property type="component" value="Chromosome"/>
</dbReference>
<organism evidence="2 3">
    <name type="scientific">Lysobacter gummosus</name>
    <dbReference type="NCBI Taxonomy" id="262324"/>
    <lineage>
        <taxon>Bacteria</taxon>
        <taxon>Pseudomonadati</taxon>
        <taxon>Pseudomonadota</taxon>
        <taxon>Gammaproteobacteria</taxon>
        <taxon>Lysobacterales</taxon>
        <taxon>Lysobacteraceae</taxon>
        <taxon>Lysobacter</taxon>
    </lineage>
</organism>
<accession>A0ABY3XE10</accession>
<dbReference type="Gene3D" id="1.10.287.1700">
    <property type="match status" value="1"/>
</dbReference>
<dbReference type="InterPro" id="IPR031869">
    <property type="entry name" value="YscO-like"/>
</dbReference>
<reference evidence="2 3" key="1">
    <citation type="submission" date="2022-03" db="EMBL/GenBank/DDBJ databases">
        <title>Complete genome sequence of Lysobacter capsici VKM B-2533 and Lysobacter gummosus 10.1.1, promising sources of lytic agents.</title>
        <authorList>
            <person name="Tarlachkov S.V."/>
            <person name="Kudryakova I.V."/>
            <person name="Afoshin A.S."/>
            <person name="Leontyevskaya E.A."/>
            <person name="Leontyevskaya N.V."/>
        </authorList>
    </citation>
    <scope>NUCLEOTIDE SEQUENCE [LARGE SCALE GENOMIC DNA]</scope>
    <source>
        <strain evidence="2 3">10.1.1</strain>
    </source>
</reference>
<dbReference type="Pfam" id="PF16789">
    <property type="entry name" value="YscO-like"/>
    <property type="match status" value="1"/>
</dbReference>
<keyword evidence="3" id="KW-1185">Reference proteome</keyword>
<evidence type="ECO:0000313" key="2">
    <source>
        <dbReference type="EMBL" id="UNP29902.1"/>
    </source>
</evidence>
<name>A0ABY3XE10_9GAMM</name>
<protein>
    <recommendedName>
        <fullName evidence="4">Flagellar FliJ protein</fullName>
    </recommendedName>
</protein>
<keyword evidence="1" id="KW-0175">Coiled coil</keyword>